<sequence>MRPPAVIVLFEDGRSCDGGSLRQALSADIFQRQKHYDLAGLFAQANAASTSVEPVLHNLLALKSSLLRDLSAALFVIQTDPKAVTEMQVAPNIAPLLAKLAPLVRIVENPDLDSELISRRTAVTTVAKAIVHRLYRFRRKPYVAGKAVVRAWVDVTLKMYPDEVENAQVRVFPFPLNRRRQKNFIDELKRRLIDWTRDGLPYRLSAMIGLLVAGSAHRHLAIAEFEGEAFAAFATEVARSRAGPVYTSDEFEVGAVEAGQAFRILGVHYVNSAHGVGFYCPRTAYSHFRFLTNSQRDFYGRTSPQTQFVRRETSNFVLARSSSPPQQRASVIFVHQNFRSAGLLAEAYVEEQIISRLNGLKLPAHVSKYLKIHPNADPHVFARDLRGIEVATTWGDIDVGRRLFLIINSTAFYDLVGAGDVAVFKDVSFAPEIYLEGEYIHFNLQTLAPTIERWIKSHVCETR</sequence>
<name>A0AAX3E0I6_RHOPL</name>
<organism evidence="1 2">
    <name type="scientific">Rhodopseudomonas palustris</name>
    <dbReference type="NCBI Taxonomy" id="1076"/>
    <lineage>
        <taxon>Bacteria</taxon>
        <taxon>Pseudomonadati</taxon>
        <taxon>Pseudomonadota</taxon>
        <taxon>Alphaproteobacteria</taxon>
        <taxon>Hyphomicrobiales</taxon>
        <taxon>Nitrobacteraceae</taxon>
        <taxon>Rhodopseudomonas</taxon>
    </lineage>
</organism>
<dbReference type="Proteomes" id="UP001163166">
    <property type="component" value="Chromosome"/>
</dbReference>
<protein>
    <submittedName>
        <fullName evidence="1">Uncharacterized protein</fullName>
    </submittedName>
</protein>
<dbReference type="AlphaFoldDB" id="A0AAX3E0I6"/>
<evidence type="ECO:0000313" key="2">
    <source>
        <dbReference type="Proteomes" id="UP001163166"/>
    </source>
</evidence>
<dbReference type="EMBL" id="CP076676">
    <property type="protein sequence ID" value="UYO40493.1"/>
    <property type="molecule type" value="Genomic_DNA"/>
</dbReference>
<evidence type="ECO:0000313" key="1">
    <source>
        <dbReference type="EMBL" id="UYO40493.1"/>
    </source>
</evidence>
<gene>
    <name evidence="1" type="ORF">KQX62_04040</name>
</gene>
<proteinExistence type="predicted"/>
<reference evidence="1" key="1">
    <citation type="journal article" date="2022" name="Biol. Control">
        <title>In silico genomic analysis of Rhodopseudomonas palustris strains revealed potential biocontrol agents and crop yield enhancers.</title>
        <authorList>
            <person name="Surachat K."/>
            <person name="Kantachote D."/>
            <person name="Deachamag P."/>
            <person name="Wonglapsuwan M."/>
        </authorList>
    </citation>
    <scope>NUCLEOTIDE SEQUENCE</scope>
    <source>
        <strain evidence="1">TLS06</strain>
    </source>
</reference>
<dbReference type="RefSeq" id="WP_264075509.1">
    <property type="nucleotide sequence ID" value="NZ_CP076676.1"/>
</dbReference>
<accession>A0AAX3E0I6</accession>